<organism evidence="8 9">
    <name type="scientific">Anaerosalibacter bizertensis</name>
    <dbReference type="NCBI Taxonomy" id="932217"/>
    <lineage>
        <taxon>Bacteria</taxon>
        <taxon>Bacillati</taxon>
        <taxon>Bacillota</taxon>
        <taxon>Tissierellia</taxon>
        <taxon>Tissierellales</taxon>
        <taxon>Sporanaerobacteraceae</taxon>
        <taxon>Anaerosalibacter</taxon>
    </lineage>
</organism>
<dbReference type="EMBL" id="VULR01000008">
    <property type="protein sequence ID" value="MSS43520.1"/>
    <property type="molecule type" value="Genomic_DNA"/>
</dbReference>
<dbReference type="GO" id="GO:0003824">
    <property type="term" value="F:catalytic activity"/>
    <property type="evidence" value="ECO:0007669"/>
    <property type="project" value="InterPro"/>
</dbReference>
<dbReference type="GO" id="GO:0046872">
    <property type="term" value="F:metal ion binding"/>
    <property type="evidence" value="ECO:0007669"/>
    <property type="project" value="UniProtKB-KW"/>
</dbReference>
<dbReference type="Pfam" id="PF04055">
    <property type="entry name" value="Radical_SAM"/>
    <property type="match status" value="1"/>
</dbReference>
<dbReference type="PROSITE" id="PS51918">
    <property type="entry name" value="RADICAL_SAM"/>
    <property type="match status" value="1"/>
</dbReference>
<keyword evidence="5 6" id="KW-0411">Iron-sulfur</keyword>
<dbReference type="InterPro" id="IPR007197">
    <property type="entry name" value="rSAM"/>
</dbReference>
<dbReference type="PANTHER" id="PTHR30352">
    <property type="entry name" value="PYRUVATE FORMATE-LYASE-ACTIVATING ENZYME"/>
    <property type="match status" value="1"/>
</dbReference>
<comment type="cofactor">
    <cofactor evidence="6">
        <name>[4Fe-4S] cluster</name>
        <dbReference type="ChEBI" id="CHEBI:49883"/>
    </cofactor>
    <text evidence="6">Binds 1 [4Fe-4S] cluster. The cluster is coordinated with 3 cysteines and an exchangeable S-adenosyl-L-methionine.</text>
</comment>
<feature type="binding site" evidence="6">
    <location>
        <position position="92"/>
    </location>
    <ligand>
        <name>[4Fe-4S] cluster</name>
        <dbReference type="ChEBI" id="CHEBI:49883"/>
        <note>4Fe-4S-S-AdoMet</note>
    </ligand>
</feature>
<feature type="binding site" evidence="6">
    <location>
        <position position="85"/>
    </location>
    <ligand>
        <name>[4Fe-4S] cluster</name>
        <dbReference type="ChEBI" id="CHEBI:49883"/>
        <note>4Fe-4S-S-AdoMet</note>
    </ligand>
</feature>
<keyword evidence="4 6" id="KW-0408">Iron</keyword>
<dbReference type="InterPro" id="IPR013785">
    <property type="entry name" value="Aldolase_TIM"/>
</dbReference>
<feature type="binding site" evidence="6">
    <location>
        <position position="89"/>
    </location>
    <ligand>
        <name>[4Fe-4S] cluster</name>
        <dbReference type="ChEBI" id="CHEBI:49883"/>
        <note>4Fe-4S-S-AdoMet</note>
    </ligand>
</feature>
<dbReference type="InterPro" id="IPR058240">
    <property type="entry name" value="rSAM_sf"/>
</dbReference>
<dbReference type="PIRSF" id="PIRSF004869">
    <property type="entry name" value="PflX_prd"/>
    <property type="match status" value="1"/>
</dbReference>
<evidence type="ECO:0000256" key="2">
    <source>
        <dbReference type="ARBA" id="ARBA00022691"/>
    </source>
</evidence>
<dbReference type="SFLD" id="SFLDS00029">
    <property type="entry name" value="Radical_SAM"/>
    <property type="match status" value="1"/>
</dbReference>
<dbReference type="CDD" id="cd01335">
    <property type="entry name" value="Radical_SAM"/>
    <property type="match status" value="1"/>
</dbReference>
<dbReference type="SFLD" id="SFLDG01101">
    <property type="entry name" value="Uncharacterised_Radical_SAM_Su"/>
    <property type="match status" value="1"/>
</dbReference>
<dbReference type="GO" id="GO:0051539">
    <property type="term" value="F:4 iron, 4 sulfur cluster binding"/>
    <property type="evidence" value="ECO:0007669"/>
    <property type="project" value="UniProtKB-KW"/>
</dbReference>
<evidence type="ECO:0000256" key="1">
    <source>
        <dbReference type="ARBA" id="ARBA00022485"/>
    </source>
</evidence>
<dbReference type="InterPro" id="IPR016431">
    <property type="entry name" value="Pyrv-formate_lyase-activ_prd"/>
</dbReference>
<dbReference type="OrthoDB" id="9778883at2"/>
<evidence type="ECO:0000256" key="4">
    <source>
        <dbReference type="ARBA" id="ARBA00023004"/>
    </source>
</evidence>
<sequence length="328" mass="37388">MEKLKEALYYEKIRDKKVKCHLCPHGCIIVDGNLGFCKARQNKNGVLYTLNYGKVSSYAYDAIEKKPLYHFYPGSKIFSIGTFGCNLECSFCQNWEIAHSNPATVEISDGDILKLAKSNSSIGVAYTYNEPSIWYEYILNMSKKVKDEGLKNVYITNGYIEKEPLKRLLPYIDAMNIDLKSIDDEFYKGLCKGSLEPVLETIKLAEEKTLIEVTTLLIGGRNDSVEKIREISKWLSSIDKNIPLHLTRYYPAFRMNVPSTSYASLLNAKNEAIKYLNYVYIGNVWGADANTYCPECSTKLVERNYGVEIIGIEDNKCTNCGYNIRLKY</sequence>
<feature type="domain" description="Radical SAM core" evidence="7">
    <location>
        <begin position="70"/>
        <end position="287"/>
    </location>
</feature>
<name>A0A844FHS6_9FIRM</name>
<dbReference type="AlphaFoldDB" id="A0A844FHS6"/>
<evidence type="ECO:0000256" key="3">
    <source>
        <dbReference type="ARBA" id="ARBA00022723"/>
    </source>
</evidence>
<dbReference type="InterPro" id="IPR034457">
    <property type="entry name" value="Organic_radical-activating"/>
</dbReference>
<evidence type="ECO:0000259" key="7">
    <source>
        <dbReference type="PROSITE" id="PS51918"/>
    </source>
</evidence>
<keyword evidence="1" id="KW-0004">4Fe-4S</keyword>
<reference evidence="8 9" key="1">
    <citation type="submission" date="2019-08" db="EMBL/GenBank/DDBJ databases">
        <title>In-depth cultivation of the pig gut microbiome towards novel bacterial diversity and tailored functional studies.</title>
        <authorList>
            <person name="Wylensek D."/>
            <person name="Hitch T.C.A."/>
            <person name="Clavel T."/>
        </authorList>
    </citation>
    <scope>NUCLEOTIDE SEQUENCE [LARGE SCALE GENOMIC DNA]</scope>
    <source>
        <strain evidence="8 9">Med78-601-WT-4W-RMD-3</strain>
    </source>
</reference>
<evidence type="ECO:0000256" key="5">
    <source>
        <dbReference type="ARBA" id="ARBA00023014"/>
    </source>
</evidence>
<proteinExistence type="predicted"/>
<comment type="caution">
    <text evidence="8">The sequence shown here is derived from an EMBL/GenBank/DDBJ whole genome shotgun (WGS) entry which is preliminary data.</text>
</comment>
<dbReference type="InterPro" id="IPR027596">
    <property type="entry name" value="AmmeMemoSam_rS"/>
</dbReference>
<evidence type="ECO:0000256" key="6">
    <source>
        <dbReference type="PIRSR" id="PIRSR004869-50"/>
    </source>
</evidence>
<dbReference type="NCBIfam" id="TIGR04337">
    <property type="entry name" value="AmmeMemoSam_rS"/>
    <property type="match status" value="1"/>
</dbReference>
<keyword evidence="3 6" id="KW-0479">Metal-binding</keyword>
<accession>A0A844FHS6</accession>
<evidence type="ECO:0000313" key="9">
    <source>
        <dbReference type="Proteomes" id="UP000462760"/>
    </source>
</evidence>
<protein>
    <submittedName>
        <fullName evidence="8">AmmeMemoRadiSam system radical SAM enzyme</fullName>
    </submittedName>
</protein>
<dbReference type="SUPFAM" id="SSF102114">
    <property type="entry name" value="Radical SAM enzymes"/>
    <property type="match status" value="1"/>
</dbReference>
<evidence type="ECO:0000313" key="8">
    <source>
        <dbReference type="EMBL" id="MSS43520.1"/>
    </source>
</evidence>
<dbReference type="RefSeq" id="WP_154484201.1">
    <property type="nucleotide sequence ID" value="NZ_VULR01000008.1"/>
</dbReference>
<gene>
    <name evidence="8" type="primary">amrS</name>
    <name evidence="8" type="ORF">FYJ27_07245</name>
</gene>
<keyword evidence="2 6" id="KW-0949">S-adenosyl-L-methionine</keyword>
<dbReference type="Proteomes" id="UP000462760">
    <property type="component" value="Unassembled WGS sequence"/>
</dbReference>
<dbReference type="Gene3D" id="3.20.20.70">
    <property type="entry name" value="Aldolase class I"/>
    <property type="match status" value="1"/>
</dbReference>
<dbReference type="PANTHER" id="PTHR30352:SF5">
    <property type="entry name" value="PYRUVATE FORMATE-LYASE 1-ACTIVATING ENZYME"/>
    <property type="match status" value="1"/>
</dbReference>